<accession>A0A6A6P2C0</accession>
<name>A0A6A6P2C0_9PEZI</name>
<proteinExistence type="predicted"/>
<gene>
    <name evidence="2" type="ORF">BDY21DRAFT_213454</name>
</gene>
<dbReference type="AlphaFoldDB" id="A0A6A6P2C0"/>
<feature type="region of interest" description="Disordered" evidence="1">
    <location>
        <begin position="99"/>
        <end position="154"/>
    </location>
</feature>
<organism evidence="2 3">
    <name type="scientific">Lineolata rhizophorae</name>
    <dbReference type="NCBI Taxonomy" id="578093"/>
    <lineage>
        <taxon>Eukaryota</taxon>
        <taxon>Fungi</taxon>
        <taxon>Dikarya</taxon>
        <taxon>Ascomycota</taxon>
        <taxon>Pezizomycotina</taxon>
        <taxon>Dothideomycetes</taxon>
        <taxon>Dothideomycetes incertae sedis</taxon>
        <taxon>Lineolatales</taxon>
        <taxon>Lineolataceae</taxon>
        <taxon>Lineolata</taxon>
    </lineage>
</organism>
<dbReference type="Proteomes" id="UP000799766">
    <property type="component" value="Unassembled WGS sequence"/>
</dbReference>
<evidence type="ECO:0000256" key="1">
    <source>
        <dbReference type="SAM" id="MobiDB-lite"/>
    </source>
</evidence>
<evidence type="ECO:0000313" key="2">
    <source>
        <dbReference type="EMBL" id="KAF2458106.1"/>
    </source>
</evidence>
<dbReference type="EMBL" id="MU001678">
    <property type="protein sequence ID" value="KAF2458106.1"/>
    <property type="molecule type" value="Genomic_DNA"/>
</dbReference>
<dbReference type="OrthoDB" id="4150019at2759"/>
<feature type="compositionally biased region" description="Polar residues" evidence="1">
    <location>
        <begin position="129"/>
        <end position="138"/>
    </location>
</feature>
<reference evidence="2" key="1">
    <citation type="journal article" date="2020" name="Stud. Mycol.">
        <title>101 Dothideomycetes genomes: a test case for predicting lifestyles and emergence of pathogens.</title>
        <authorList>
            <person name="Haridas S."/>
            <person name="Albert R."/>
            <person name="Binder M."/>
            <person name="Bloem J."/>
            <person name="Labutti K."/>
            <person name="Salamov A."/>
            <person name="Andreopoulos B."/>
            <person name="Baker S."/>
            <person name="Barry K."/>
            <person name="Bills G."/>
            <person name="Bluhm B."/>
            <person name="Cannon C."/>
            <person name="Castanera R."/>
            <person name="Culley D."/>
            <person name="Daum C."/>
            <person name="Ezra D."/>
            <person name="Gonzalez J."/>
            <person name="Henrissat B."/>
            <person name="Kuo A."/>
            <person name="Liang C."/>
            <person name="Lipzen A."/>
            <person name="Lutzoni F."/>
            <person name="Magnuson J."/>
            <person name="Mondo S."/>
            <person name="Nolan M."/>
            <person name="Ohm R."/>
            <person name="Pangilinan J."/>
            <person name="Park H.-J."/>
            <person name="Ramirez L."/>
            <person name="Alfaro M."/>
            <person name="Sun H."/>
            <person name="Tritt A."/>
            <person name="Yoshinaga Y."/>
            <person name="Zwiers L.-H."/>
            <person name="Turgeon B."/>
            <person name="Goodwin S."/>
            <person name="Spatafora J."/>
            <person name="Crous P."/>
            <person name="Grigoriev I."/>
        </authorList>
    </citation>
    <scope>NUCLEOTIDE SEQUENCE</scope>
    <source>
        <strain evidence="2">ATCC 16933</strain>
    </source>
</reference>
<sequence length="154" mass="16059">MAASLSTGAPSTRDLSSAGSLATPPFLASLATCFEPWFDPLGSNCGMFHARLAQHPPLGSTGKAPPATTPTVPSSSFIERPEAPTRDEYAADALAFSASSKRRKSTKVPAELARSVSTPHMRGLAQAESGATSPTTNKQRNKLGYHRTSVACGE</sequence>
<protein>
    <submittedName>
        <fullName evidence="2">Uncharacterized protein</fullName>
    </submittedName>
</protein>
<keyword evidence="3" id="KW-1185">Reference proteome</keyword>
<evidence type="ECO:0000313" key="3">
    <source>
        <dbReference type="Proteomes" id="UP000799766"/>
    </source>
</evidence>
<feature type="region of interest" description="Disordered" evidence="1">
    <location>
        <begin position="53"/>
        <end position="84"/>
    </location>
</feature>
<feature type="compositionally biased region" description="Low complexity" evidence="1">
    <location>
        <begin position="59"/>
        <end position="76"/>
    </location>
</feature>